<dbReference type="Pfam" id="PF13424">
    <property type="entry name" value="TPR_12"/>
    <property type="match status" value="2"/>
</dbReference>
<dbReference type="SMART" id="SM01043">
    <property type="entry name" value="BTAD"/>
    <property type="match status" value="1"/>
</dbReference>
<dbReference type="GO" id="GO:0000160">
    <property type="term" value="P:phosphorelay signal transduction system"/>
    <property type="evidence" value="ECO:0007669"/>
    <property type="project" value="InterPro"/>
</dbReference>
<keyword evidence="4" id="KW-0804">Transcription</keyword>
<dbReference type="PROSITE" id="PS51755">
    <property type="entry name" value="OMPR_PHOB"/>
    <property type="match status" value="1"/>
</dbReference>
<evidence type="ECO:0000313" key="8">
    <source>
        <dbReference type="Proteomes" id="UP000246005"/>
    </source>
</evidence>
<dbReference type="SUPFAM" id="SSF48452">
    <property type="entry name" value="TPR-like"/>
    <property type="match status" value="3"/>
</dbReference>
<gene>
    <name evidence="7" type="ORF">C8D88_107218</name>
</gene>
<dbReference type="PRINTS" id="PR00364">
    <property type="entry name" value="DISEASERSIST"/>
</dbReference>
<dbReference type="Gene3D" id="1.10.10.10">
    <property type="entry name" value="Winged helix-like DNA-binding domain superfamily/Winged helix DNA-binding domain"/>
    <property type="match status" value="1"/>
</dbReference>
<dbReference type="InterPro" id="IPR036388">
    <property type="entry name" value="WH-like_DNA-bd_sf"/>
</dbReference>
<dbReference type="PANTHER" id="PTHR35807:SF1">
    <property type="entry name" value="TRANSCRIPTIONAL REGULATOR REDD"/>
    <property type="match status" value="1"/>
</dbReference>
<dbReference type="SMART" id="SM00028">
    <property type="entry name" value="TPR"/>
    <property type="match status" value="5"/>
</dbReference>
<keyword evidence="2" id="KW-0805">Transcription regulation</keyword>
<protein>
    <submittedName>
        <fullName evidence="7">DNA-binding SARP family transcriptional activator</fullName>
    </submittedName>
</protein>
<dbReference type="CDD" id="cd15831">
    <property type="entry name" value="BTAD"/>
    <property type="match status" value="1"/>
</dbReference>
<dbReference type="SMART" id="SM00382">
    <property type="entry name" value="AAA"/>
    <property type="match status" value="1"/>
</dbReference>
<organism evidence="7 8">
    <name type="scientific">Lentzea atacamensis</name>
    <dbReference type="NCBI Taxonomy" id="531938"/>
    <lineage>
        <taxon>Bacteria</taxon>
        <taxon>Bacillati</taxon>
        <taxon>Actinomycetota</taxon>
        <taxon>Actinomycetes</taxon>
        <taxon>Pseudonocardiales</taxon>
        <taxon>Pseudonocardiaceae</taxon>
        <taxon>Lentzea</taxon>
    </lineage>
</organism>
<evidence type="ECO:0000259" key="6">
    <source>
        <dbReference type="PROSITE" id="PS51755"/>
    </source>
</evidence>
<comment type="similarity">
    <text evidence="1">Belongs to the AfsR/DnrI/RedD regulatory family.</text>
</comment>
<dbReference type="InterPro" id="IPR001867">
    <property type="entry name" value="OmpR/PhoB-type_DNA-bd"/>
</dbReference>
<evidence type="ECO:0000313" key="7">
    <source>
        <dbReference type="EMBL" id="PWK85011.1"/>
    </source>
</evidence>
<feature type="domain" description="OmpR/PhoB-type" evidence="6">
    <location>
        <begin position="1"/>
        <end position="104"/>
    </location>
</feature>
<evidence type="ECO:0000256" key="4">
    <source>
        <dbReference type="ARBA" id="ARBA00023163"/>
    </source>
</evidence>
<proteinExistence type="inferred from homology"/>
<dbReference type="InterPro" id="IPR003593">
    <property type="entry name" value="AAA+_ATPase"/>
</dbReference>
<sequence length="990" mass="107627">MTMPDAPMAFRLLGDVSVSVHGRRLEIGPPQQRTVLACLALEAGRPVSLQTLGDRLWGLEQPAGARASLHAHLTRIRQILAAGATAAGVDVKLERRTGGYVLEVDRDWVDLHRFRRLARAPCDTDHERVTSLRSALDLWQGRPLAGTSGSWAARISETLVKEHLDAVTLWADALTRLGRAAEVVGPVREVVTEHPLAEPLVAALMRALALCGRDAEALELFTSARLRLADELGIDPGPELRAVHEALLRGEIRNTAPAREHLTAEVPAQPARRVPAQLPADVYAFTGREHELSTLDELLDEAGGTSTAVVVSAVSGTAGVGKTSLVLRWAHRVRDRFPDGQLYVDLRGYDAERPLSAADALTRFLSALGLNGRDIPLDVDDRAARYRTELSGQRMLILLDNAATVGQVRQLLPGTPGCLVVVTSRDSLAGLVARHGARRLDLDLLPLRDAVQLLGRLIGHRVSAEPEAAEALAEECARLPLALRVAAELAAARPAIPLSVLVEELEDQQKRLDLLDADLDPRTAVRAVFSWSYRNLAEDATATFRLLGLHPGQDFDAHAVAALGGTSLQEARQLLDRLARVHLVQAQRHNRYGMHDLLRAYASDLAVAMNPPADRHAAITRLFDFYLSTAAAAMDTLHPAERHRRPHVEVPCSPPPVFATTKSAQDWLNDERANLVAVCVHAEAHEWPAHAVNMANTLFRYFDASGLNADAYKIHRLGRQAAVRIGDHGGEARALVNIGLVYWHQGLLDQAEEHLRLALGRYADVHDDIGRACAHKNLGVVLWRRGDLQEATEHLMEALVIYRRLVDPLGQAEALGNLGLVHQSLDQLDLALAHHQQALTLFERIGYRVGEAYALNDLGIVHLRSGQPAEAAEKLRRALDHFRRIGERAGETEALNGLGQALCAAGLLDDAEARHTDALAVASTIGDRYEQARAHAGLAAVREAVGDLDRARGHRETALAGYTSLGVPDADAVRALLTPVGEPGDQKVGW</sequence>
<evidence type="ECO:0000256" key="3">
    <source>
        <dbReference type="ARBA" id="ARBA00023125"/>
    </source>
</evidence>
<dbReference type="Gene3D" id="1.25.40.10">
    <property type="entry name" value="Tetratricopeptide repeat domain"/>
    <property type="match status" value="2"/>
</dbReference>
<dbReference type="InterPro" id="IPR019734">
    <property type="entry name" value="TPR_rpt"/>
</dbReference>
<dbReference type="Proteomes" id="UP000246005">
    <property type="component" value="Unassembled WGS sequence"/>
</dbReference>
<evidence type="ECO:0000256" key="1">
    <source>
        <dbReference type="ARBA" id="ARBA00005820"/>
    </source>
</evidence>
<dbReference type="GO" id="GO:0006355">
    <property type="term" value="P:regulation of DNA-templated transcription"/>
    <property type="evidence" value="ECO:0007669"/>
    <property type="project" value="InterPro"/>
</dbReference>
<comment type="caution">
    <text evidence="7">The sequence shown here is derived from an EMBL/GenBank/DDBJ whole genome shotgun (WGS) entry which is preliminary data.</text>
</comment>
<dbReference type="RefSeq" id="WP_233439808.1">
    <property type="nucleotide sequence ID" value="NZ_QGHB01000007.1"/>
</dbReference>
<name>A0A316HXW9_9PSEU</name>
<dbReference type="Gene3D" id="3.40.50.300">
    <property type="entry name" value="P-loop containing nucleotide triphosphate hydrolases"/>
    <property type="match status" value="1"/>
</dbReference>
<dbReference type="SUPFAM" id="SSF46894">
    <property type="entry name" value="C-terminal effector domain of the bipartite response regulators"/>
    <property type="match status" value="1"/>
</dbReference>
<dbReference type="SUPFAM" id="SSF52540">
    <property type="entry name" value="P-loop containing nucleoside triphosphate hydrolases"/>
    <property type="match status" value="1"/>
</dbReference>
<dbReference type="Pfam" id="PF03704">
    <property type="entry name" value="BTAD"/>
    <property type="match status" value="1"/>
</dbReference>
<evidence type="ECO:0000256" key="5">
    <source>
        <dbReference type="PROSITE-ProRule" id="PRU01091"/>
    </source>
</evidence>
<dbReference type="InterPro" id="IPR027417">
    <property type="entry name" value="P-loop_NTPase"/>
</dbReference>
<accession>A0A316HXW9</accession>
<dbReference type="InterPro" id="IPR051677">
    <property type="entry name" value="AfsR-DnrI-RedD_regulator"/>
</dbReference>
<dbReference type="GO" id="GO:0003677">
    <property type="term" value="F:DNA binding"/>
    <property type="evidence" value="ECO:0007669"/>
    <property type="project" value="UniProtKB-UniRule"/>
</dbReference>
<dbReference type="SMART" id="SM00862">
    <property type="entry name" value="Trans_reg_C"/>
    <property type="match status" value="1"/>
</dbReference>
<dbReference type="AlphaFoldDB" id="A0A316HXW9"/>
<dbReference type="InterPro" id="IPR005158">
    <property type="entry name" value="BTAD"/>
</dbReference>
<dbReference type="GO" id="GO:0043531">
    <property type="term" value="F:ADP binding"/>
    <property type="evidence" value="ECO:0007669"/>
    <property type="project" value="InterPro"/>
</dbReference>
<feature type="DNA-binding region" description="OmpR/PhoB-type" evidence="5">
    <location>
        <begin position="1"/>
        <end position="104"/>
    </location>
</feature>
<keyword evidence="3 5" id="KW-0238">DNA-binding</keyword>
<evidence type="ECO:0000256" key="2">
    <source>
        <dbReference type="ARBA" id="ARBA00023015"/>
    </source>
</evidence>
<dbReference type="InterPro" id="IPR011990">
    <property type="entry name" value="TPR-like_helical_dom_sf"/>
</dbReference>
<dbReference type="InterPro" id="IPR016032">
    <property type="entry name" value="Sig_transdc_resp-reg_C-effctor"/>
</dbReference>
<dbReference type="PANTHER" id="PTHR35807">
    <property type="entry name" value="TRANSCRIPTIONAL REGULATOR REDD-RELATED"/>
    <property type="match status" value="1"/>
</dbReference>
<reference evidence="7 8" key="1">
    <citation type="submission" date="2018-05" db="EMBL/GenBank/DDBJ databases">
        <title>Genomic Encyclopedia of Type Strains, Phase IV (KMG-IV): sequencing the most valuable type-strain genomes for metagenomic binning, comparative biology and taxonomic classification.</title>
        <authorList>
            <person name="Goeker M."/>
        </authorList>
    </citation>
    <scope>NUCLEOTIDE SEQUENCE [LARGE SCALE GENOMIC DNA]</scope>
    <source>
        <strain evidence="7 8">DSM 45480</strain>
    </source>
</reference>
<dbReference type="EMBL" id="QGHB01000007">
    <property type="protein sequence ID" value="PWK85011.1"/>
    <property type="molecule type" value="Genomic_DNA"/>
</dbReference>